<feature type="compositionally biased region" description="Low complexity" evidence="1">
    <location>
        <begin position="58"/>
        <end position="68"/>
    </location>
</feature>
<feature type="region of interest" description="Disordered" evidence="1">
    <location>
        <begin position="265"/>
        <end position="292"/>
    </location>
</feature>
<dbReference type="Proteomes" id="UP001642405">
    <property type="component" value="Unassembled WGS sequence"/>
</dbReference>
<protein>
    <recommendedName>
        <fullName evidence="4">C6 zinc finger domain containing protein</fullName>
    </recommendedName>
</protein>
<feature type="region of interest" description="Disordered" evidence="1">
    <location>
        <begin position="111"/>
        <end position="137"/>
    </location>
</feature>
<dbReference type="InterPro" id="IPR053178">
    <property type="entry name" value="Osmoadaptation_assoc"/>
</dbReference>
<feature type="compositionally biased region" description="Polar residues" evidence="1">
    <location>
        <begin position="21"/>
        <end position="32"/>
    </location>
</feature>
<dbReference type="PANTHER" id="PTHR38111">
    <property type="entry name" value="ZN(2)-C6 FUNGAL-TYPE DOMAIN-CONTAINING PROTEIN-RELATED"/>
    <property type="match status" value="1"/>
</dbReference>
<keyword evidence="3" id="KW-1185">Reference proteome</keyword>
<reference evidence="2 3" key="1">
    <citation type="submission" date="2024-01" db="EMBL/GenBank/DDBJ databases">
        <authorList>
            <person name="Allen C."/>
            <person name="Tagirdzhanova G."/>
        </authorList>
    </citation>
    <scope>NUCLEOTIDE SEQUENCE [LARGE SCALE GENOMIC DNA]</scope>
</reference>
<proteinExistence type="predicted"/>
<feature type="compositionally biased region" description="Pro residues" evidence="1">
    <location>
        <begin position="275"/>
        <end position="284"/>
    </location>
</feature>
<feature type="compositionally biased region" description="Low complexity" evidence="1">
    <location>
        <begin position="125"/>
        <end position="137"/>
    </location>
</feature>
<organism evidence="2 3">
    <name type="scientific">Sporothrix curviconia</name>
    <dbReference type="NCBI Taxonomy" id="1260050"/>
    <lineage>
        <taxon>Eukaryota</taxon>
        <taxon>Fungi</taxon>
        <taxon>Dikarya</taxon>
        <taxon>Ascomycota</taxon>
        <taxon>Pezizomycotina</taxon>
        <taxon>Sordariomycetes</taxon>
        <taxon>Sordariomycetidae</taxon>
        <taxon>Ophiostomatales</taxon>
        <taxon>Ophiostomataceae</taxon>
        <taxon>Sporothrix</taxon>
    </lineage>
</organism>
<comment type="caution">
    <text evidence="2">The sequence shown here is derived from an EMBL/GenBank/DDBJ whole genome shotgun (WGS) entry which is preliminary data.</text>
</comment>
<evidence type="ECO:0000256" key="1">
    <source>
        <dbReference type="SAM" id="MobiDB-lite"/>
    </source>
</evidence>
<evidence type="ECO:0000313" key="2">
    <source>
        <dbReference type="EMBL" id="CAK7223345.1"/>
    </source>
</evidence>
<gene>
    <name evidence="2" type="ORF">SCUCBS95973_005145</name>
</gene>
<accession>A0ABP0BUL8</accession>
<evidence type="ECO:0000313" key="3">
    <source>
        <dbReference type="Proteomes" id="UP001642405"/>
    </source>
</evidence>
<dbReference type="EMBL" id="CAWUHB010000027">
    <property type="protein sequence ID" value="CAK7223345.1"/>
    <property type="molecule type" value="Genomic_DNA"/>
</dbReference>
<evidence type="ECO:0008006" key="4">
    <source>
        <dbReference type="Google" id="ProtNLM"/>
    </source>
</evidence>
<name>A0ABP0BUL8_9PEZI</name>
<feature type="region of interest" description="Disordered" evidence="1">
    <location>
        <begin position="1"/>
        <end position="76"/>
    </location>
</feature>
<sequence>MTRGGSQDHGGGTPGPGRDTFFSQGSVASATSYDHHHRPSTLVSVRENSFAPGATVDTGETPTASTTTDSNNASFRSRATSVVSANIPTSVPGSLPNVVPHSIPNGIPHYSVPDGASNGMPNDTSSSSMASGMASSMANDHDMDERVLDVVATTSHISNGYIPSGHLPIDHISDGQHPSNGFSTNDFLPNGFLPNGISDGLANGPPLDFVGGIVDNYTNSLIKSLANAHIDGPGDDQPNNQIDVRFRSFSNGYVPDFASMGDFAPRSATDDDMIPSPPPSPGHRPPALRHSRSSPVMPMYLGHIAESSPNADRSLIGSAREELLLATFWQAYLPNSSIFPLQAVGYASGGWTNVVQQLYRKDPVLHYTLMANCFSAAARHGDSRSMAEQSLRAHGRALYELRLALDNPKKARSDGVFSALRLMIVFSIVAAIRFRKRTILHSYEWMTVPWQNIAKTPKDTLIDIMAAIPGLFESVDYLEEEMIDRTDRFTAEDCTIFRRRIVDTLWTFDQQLCEWYDQNMPKNRLHILEKSSDDDDDVDDLVNDEHYSAMSTEDLSIVYLMTVYCTACLLVYSTMSTFDIPHLPARANASIYINRIASYLRVFFHPSTGQYGLEMTSFPLGLCLQVLSSNFDTGGNPVKQRAKFTKLLETERGKEILDFLRSMLNTNVTTKEEHGKKAKKKRPTLL</sequence>